<keyword evidence="5 10" id="KW-0566">Pantothenate biosynthesis</keyword>
<dbReference type="InterPro" id="IPR013332">
    <property type="entry name" value="KPR_N"/>
</dbReference>
<dbReference type="PANTHER" id="PTHR43765">
    <property type="entry name" value="2-DEHYDROPANTOATE 2-REDUCTASE-RELATED"/>
    <property type="match status" value="1"/>
</dbReference>
<evidence type="ECO:0000259" key="12">
    <source>
        <dbReference type="Pfam" id="PF08546"/>
    </source>
</evidence>
<evidence type="ECO:0000313" key="13">
    <source>
        <dbReference type="EMBL" id="ABD04929.1"/>
    </source>
</evidence>
<evidence type="ECO:0000256" key="2">
    <source>
        <dbReference type="ARBA" id="ARBA00007870"/>
    </source>
</evidence>
<sequence>MKVAVMGAGAVGCYFGALLAQAGHDVTLIGRPDHVAAIDAHGLRLETRDGESFIALKAATDPAALDPPDLVLFCVKSADTETAGRALAPRLRPDTAILSLQNGVDNAQRLSAAIGHPVIAAVVYVGTEMAGPGHVRHHGRGELLIGASAQSGVLAAALSEAKIPTTVAADIDQALWSKLMMNSAFNALSAVADMAYGRMFEVAGARDVVTSVIAECAAVARAGGVSIPDDMLEKALALPASMPNQKSSTAQDLARGKPSEIDFLNGYVVRRGAALGIPTPTNLTLQVAVKLIEASRGIGR</sequence>
<keyword evidence="14" id="KW-1185">Reference proteome</keyword>
<dbReference type="SUPFAM" id="SSF51735">
    <property type="entry name" value="NAD(P)-binding Rossmann-fold domains"/>
    <property type="match status" value="1"/>
</dbReference>
<dbReference type="EMBL" id="CP000250">
    <property type="protein sequence ID" value="ABD04929.1"/>
    <property type="molecule type" value="Genomic_DNA"/>
</dbReference>
<evidence type="ECO:0000313" key="14">
    <source>
        <dbReference type="Proteomes" id="UP000008809"/>
    </source>
</evidence>
<evidence type="ECO:0000256" key="7">
    <source>
        <dbReference type="ARBA" id="ARBA00023002"/>
    </source>
</evidence>
<dbReference type="Pfam" id="PF08546">
    <property type="entry name" value="ApbA_C"/>
    <property type="match status" value="1"/>
</dbReference>
<dbReference type="SUPFAM" id="SSF48179">
    <property type="entry name" value="6-phosphogluconate dehydrogenase C-terminal domain-like"/>
    <property type="match status" value="1"/>
</dbReference>
<reference evidence="13 14" key="1">
    <citation type="submission" date="2006-01" db="EMBL/GenBank/DDBJ databases">
        <title>Complete sequence of Rhodopseudomonas palustris HaA2.</title>
        <authorList>
            <consortium name="US DOE Joint Genome Institute"/>
            <person name="Copeland A."/>
            <person name="Lucas S."/>
            <person name="Lapidus A."/>
            <person name="Barry K."/>
            <person name="Detter J.C."/>
            <person name="Glavina T."/>
            <person name="Hammon N."/>
            <person name="Israni S."/>
            <person name="Pitluck S."/>
            <person name="Chain P."/>
            <person name="Malfatti S."/>
            <person name="Shin M."/>
            <person name="Vergez L."/>
            <person name="Schmutz J."/>
            <person name="Larimer F."/>
            <person name="Land M."/>
            <person name="Hauser L."/>
            <person name="Pelletier D.A."/>
            <person name="Kyrpides N."/>
            <person name="Anderson I."/>
            <person name="Oda Y."/>
            <person name="Harwood C.S."/>
            <person name="Richardson P."/>
        </authorList>
    </citation>
    <scope>NUCLEOTIDE SEQUENCE [LARGE SCALE GENOMIC DNA]</scope>
    <source>
        <strain evidence="13 14">HaA2</strain>
    </source>
</reference>
<dbReference type="Gene3D" id="1.10.1040.10">
    <property type="entry name" value="N-(1-d-carboxylethyl)-l-norvaline Dehydrogenase, domain 2"/>
    <property type="match status" value="1"/>
</dbReference>
<dbReference type="Gene3D" id="3.40.50.720">
    <property type="entry name" value="NAD(P)-binding Rossmann-like Domain"/>
    <property type="match status" value="1"/>
</dbReference>
<dbReference type="UniPathway" id="UPA00028">
    <property type="reaction ID" value="UER00004"/>
</dbReference>
<dbReference type="STRING" id="316058.RPB_0218"/>
<gene>
    <name evidence="13" type="ordered locus">RPB_0218</name>
</gene>
<dbReference type="Pfam" id="PF02558">
    <property type="entry name" value="ApbA"/>
    <property type="match status" value="1"/>
</dbReference>
<proteinExistence type="inferred from homology"/>
<dbReference type="EC" id="1.1.1.169" evidence="3 10"/>
<dbReference type="InterPro" id="IPR036291">
    <property type="entry name" value="NAD(P)-bd_dom_sf"/>
</dbReference>
<dbReference type="PANTHER" id="PTHR43765:SF2">
    <property type="entry name" value="2-DEHYDROPANTOATE 2-REDUCTASE"/>
    <property type="match status" value="1"/>
</dbReference>
<accession>Q2J3N1</accession>
<evidence type="ECO:0000256" key="3">
    <source>
        <dbReference type="ARBA" id="ARBA00013014"/>
    </source>
</evidence>
<dbReference type="AlphaFoldDB" id="Q2J3N1"/>
<keyword evidence="6 10" id="KW-0521">NADP</keyword>
<name>Q2J3N1_RHOP2</name>
<dbReference type="FunFam" id="1.10.1040.10:FF:000017">
    <property type="entry name" value="2-dehydropantoate 2-reductase"/>
    <property type="match status" value="1"/>
</dbReference>
<dbReference type="InterPro" id="IPR050838">
    <property type="entry name" value="Ketopantoate_reductase"/>
</dbReference>
<evidence type="ECO:0000256" key="9">
    <source>
        <dbReference type="ARBA" id="ARBA00048793"/>
    </source>
</evidence>
<dbReference type="InterPro" id="IPR008927">
    <property type="entry name" value="6-PGluconate_DH-like_C_sf"/>
</dbReference>
<comment type="catalytic activity">
    <reaction evidence="9 10">
        <text>(R)-pantoate + NADP(+) = 2-dehydropantoate + NADPH + H(+)</text>
        <dbReference type="Rhea" id="RHEA:16233"/>
        <dbReference type="ChEBI" id="CHEBI:11561"/>
        <dbReference type="ChEBI" id="CHEBI:15378"/>
        <dbReference type="ChEBI" id="CHEBI:15980"/>
        <dbReference type="ChEBI" id="CHEBI:57783"/>
        <dbReference type="ChEBI" id="CHEBI:58349"/>
        <dbReference type="EC" id="1.1.1.169"/>
    </reaction>
</comment>
<protein>
    <recommendedName>
        <fullName evidence="4 10">2-dehydropantoate 2-reductase</fullName>
        <ecNumber evidence="3 10">1.1.1.169</ecNumber>
    </recommendedName>
    <alternativeName>
        <fullName evidence="8 10">Ketopantoate reductase</fullName>
    </alternativeName>
</protein>
<dbReference type="eggNOG" id="COG1893">
    <property type="taxonomic scope" value="Bacteria"/>
</dbReference>
<dbReference type="HOGENOM" id="CLU_031468_6_1_5"/>
<dbReference type="GO" id="GO:0015940">
    <property type="term" value="P:pantothenate biosynthetic process"/>
    <property type="evidence" value="ECO:0007669"/>
    <property type="project" value="UniProtKB-UniPathway"/>
</dbReference>
<dbReference type="GO" id="GO:0008677">
    <property type="term" value="F:2-dehydropantoate 2-reductase activity"/>
    <property type="evidence" value="ECO:0007669"/>
    <property type="project" value="UniProtKB-EC"/>
</dbReference>
<dbReference type="NCBIfam" id="TIGR00745">
    <property type="entry name" value="apbA_panE"/>
    <property type="match status" value="1"/>
</dbReference>
<evidence type="ECO:0000256" key="10">
    <source>
        <dbReference type="RuleBase" id="RU362068"/>
    </source>
</evidence>
<comment type="function">
    <text evidence="10">Catalyzes the NADPH-dependent reduction of ketopantoate into pantoic acid.</text>
</comment>
<dbReference type="InterPro" id="IPR013752">
    <property type="entry name" value="KPA_reductase"/>
</dbReference>
<comment type="pathway">
    <text evidence="1 10">Cofactor biosynthesis; (R)-pantothenate biosynthesis; (R)-pantoate from 3-methyl-2-oxobutanoate: step 2/2.</text>
</comment>
<evidence type="ECO:0000256" key="5">
    <source>
        <dbReference type="ARBA" id="ARBA00022655"/>
    </source>
</evidence>
<organism evidence="13 14">
    <name type="scientific">Rhodopseudomonas palustris (strain HaA2)</name>
    <dbReference type="NCBI Taxonomy" id="316058"/>
    <lineage>
        <taxon>Bacteria</taxon>
        <taxon>Pseudomonadati</taxon>
        <taxon>Pseudomonadota</taxon>
        <taxon>Alphaproteobacteria</taxon>
        <taxon>Hyphomicrobiales</taxon>
        <taxon>Nitrobacteraceae</taxon>
        <taxon>Rhodopseudomonas</taxon>
    </lineage>
</organism>
<evidence type="ECO:0000256" key="8">
    <source>
        <dbReference type="ARBA" id="ARBA00032024"/>
    </source>
</evidence>
<evidence type="ECO:0000256" key="6">
    <source>
        <dbReference type="ARBA" id="ARBA00022857"/>
    </source>
</evidence>
<evidence type="ECO:0000259" key="11">
    <source>
        <dbReference type="Pfam" id="PF02558"/>
    </source>
</evidence>
<evidence type="ECO:0000256" key="4">
    <source>
        <dbReference type="ARBA" id="ARBA00019465"/>
    </source>
</evidence>
<feature type="domain" description="Ketopantoate reductase N-terminal" evidence="11">
    <location>
        <begin position="3"/>
        <end position="148"/>
    </location>
</feature>
<dbReference type="KEGG" id="rpb:RPB_0218"/>
<dbReference type="RefSeq" id="WP_011439119.1">
    <property type="nucleotide sequence ID" value="NC_007778.1"/>
</dbReference>
<dbReference type="Proteomes" id="UP000008809">
    <property type="component" value="Chromosome"/>
</dbReference>
<evidence type="ECO:0000256" key="1">
    <source>
        <dbReference type="ARBA" id="ARBA00004994"/>
    </source>
</evidence>
<feature type="domain" description="Ketopantoate reductase C-terminal" evidence="12">
    <location>
        <begin position="170"/>
        <end position="293"/>
    </location>
</feature>
<dbReference type="GO" id="GO:0050661">
    <property type="term" value="F:NADP binding"/>
    <property type="evidence" value="ECO:0007669"/>
    <property type="project" value="TreeGrafter"/>
</dbReference>
<dbReference type="InterPro" id="IPR013328">
    <property type="entry name" value="6PGD_dom2"/>
</dbReference>
<dbReference type="InterPro" id="IPR003710">
    <property type="entry name" value="ApbA"/>
</dbReference>
<keyword evidence="7 10" id="KW-0560">Oxidoreductase</keyword>
<dbReference type="GO" id="GO:0005737">
    <property type="term" value="C:cytoplasm"/>
    <property type="evidence" value="ECO:0007669"/>
    <property type="project" value="TreeGrafter"/>
</dbReference>
<comment type="similarity">
    <text evidence="2 10">Belongs to the ketopantoate reductase family.</text>
</comment>
<dbReference type="OrthoDB" id="9796561at2"/>